<comment type="caution">
    <text evidence="1">The sequence shown here is derived from an EMBL/GenBank/DDBJ whole genome shotgun (WGS) entry which is preliminary data.</text>
</comment>
<evidence type="ECO:0000313" key="2">
    <source>
        <dbReference type="Proteomes" id="UP001516400"/>
    </source>
</evidence>
<reference evidence="1 2" key="1">
    <citation type="journal article" date="2021" name="BMC Biol.">
        <title>Horizontally acquired antibacterial genes associated with adaptive radiation of ladybird beetles.</title>
        <authorList>
            <person name="Li H.S."/>
            <person name="Tang X.F."/>
            <person name="Huang Y.H."/>
            <person name="Xu Z.Y."/>
            <person name="Chen M.L."/>
            <person name="Du X.Y."/>
            <person name="Qiu B.Y."/>
            <person name="Chen P.T."/>
            <person name="Zhang W."/>
            <person name="Slipinski A."/>
            <person name="Escalona H.E."/>
            <person name="Waterhouse R.M."/>
            <person name="Zwick A."/>
            <person name="Pang H."/>
        </authorList>
    </citation>
    <scope>NUCLEOTIDE SEQUENCE [LARGE SCALE GENOMIC DNA]</scope>
    <source>
        <strain evidence="1">SYSU2018</strain>
    </source>
</reference>
<protein>
    <submittedName>
        <fullName evidence="1">Uncharacterized protein</fullName>
    </submittedName>
</protein>
<feature type="non-terminal residue" evidence="1">
    <location>
        <position position="54"/>
    </location>
</feature>
<proteinExistence type="predicted"/>
<evidence type="ECO:0000313" key="1">
    <source>
        <dbReference type="EMBL" id="KAL3272905.1"/>
    </source>
</evidence>
<name>A0ABD2N2M6_9CUCU</name>
<accession>A0ABD2N2M6</accession>
<keyword evidence="2" id="KW-1185">Reference proteome</keyword>
<dbReference type="AlphaFoldDB" id="A0ABD2N2M6"/>
<gene>
    <name evidence="1" type="ORF">HHI36_014364</name>
</gene>
<dbReference type="EMBL" id="JABFTP020000062">
    <property type="protein sequence ID" value="KAL3272905.1"/>
    <property type="molecule type" value="Genomic_DNA"/>
</dbReference>
<organism evidence="1 2">
    <name type="scientific">Cryptolaemus montrouzieri</name>
    <dbReference type="NCBI Taxonomy" id="559131"/>
    <lineage>
        <taxon>Eukaryota</taxon>
        <taxon>Metazoa</taxon>
        <taxon>Ecdysozoa</taxon>
        <taxon>Arthropoda</taxon>
        <taxon>Hexapoda</taxon>
        <taxon>Insecta</taxon>
        <taxon>Pterygota</taxon>
        <taxon>Neoptera</taxon>
        <taxon>Endopterygota</taxon>
        <taxon>Coleoptera</taxon>
        <taxon>Polyphaga</taxon>
        <taxon>Cucujiformia</taxon>
        <taxon>Coccinelloidea</taxon>
        <taxon>Coccinellidae</taxon>
        <taxon>Scymninae</taxon>
        <taxon>Scymnini</taxon>
        <taxon>Cryptolaemus</taxon>
    </lineage>
</organism>
<sequence>MCIPFLGRTNTSFKIKPIGFSYSVKRNREPHVNSLADNKGQKFMVKFGSEVLSP</sequence>
<dbReference type="Proteomes" id="UP001516400">
    <property type="component" value="Unassembled WGS sequence"/>
</dbReference>